<dbReference type="GO" id="GO:0005975">
    <property type="term" value="P:carbohydrate metabolic process"/>
    <property type="evidence" value="ECO:0007669"/>
    <property type="project" value="InterPro"/>
</dbReference>
<protein>
    <recommendedName>
        <fullName evidence="3">beta-N-acetylhexosaminidase</fullName>
        <ecNumber evidence="3">3.2.1.52</ecNumber>
    </recommendedName>
</protein>
<evidence type="ECO:0000256" key="3">
    <source>
        <dbReference type="ARBA" id="ARBA00012663"/>
    </source>
</evidence>
<dbReference type="SUPFAM" id="SSF51445">
    <property type="entry name" value="(Trans)glycosidases"/>
    <property type="match status" value="1"/>
</dbReference>
<organism evidence="13">
    <name type="scientific">Selaginella moellendorffii</name>
    <name type="common">Spikemoss</name>
    <dbReference type="NCBI Taxonomy" id="88036"/>
    <lineage>
        <taxon>Eukaryota</taxon>
        <taxon>Viridiplantae</taxon>
        <taxon>Streptophyta</taxon>
        <taxon>Embryophyta</taxon>
        <taxon>Tracheophyta</taxon>
        <taxon>Lycopodiopsida</taxon>
        <taxon>Selaginellales</taxon>
        <taxon>Selaginellaceae</taxon>
        <taxon>Selaginella</taxon>
    </lineage>
</organism>
<keyword evidence="4" id="KW-0378">Hydrolase</keyword>
<dbReference type="PANTHER" id="PTHR22600">
    <property type="entry name" value="BETA-HEXOSAMINIDASE"/>
    <property type="match status" value="1"/>
</dbReference>
<dbReference type="InterPro" id="IPR015883">
    <property type="entry name" value="Glyco_hydro_20_cat"/>
</dbReference>
<evidence type="ECO:0000256" key="7">
    <source>
        <dbReference type="PIRSR" id="PIRSR625705-1"/>
    </source>
</evidence>
<evidence type="ECO:0000256" key="9">
    <source>
        <dbReference type="SAM" id="Phobius"/>
    </source>
</evidence>
<feature type="domain" description="Beta-hexosaminidase eukaryotic type N-terminal" evidence="11">
    <location>
        <begin position="57"/>
        <end position="161"/>
    </location>
</feature>
<dbReference type="KEGG" id="smo:SELMODRAFT_429325"/>
<dbReference type="GO" id="GO:0006491">
    <property type="term" value="P:N-glycan processing"/>
    <property type="evidence" value="ECO:0000318"/>
    <property type="project" value="GO_Central"/>
</dbReference>
<dbReference type="InterPro" id="IPR017853">
    <property type="entry name" value="GH"/>
</dbReference>
<name>D8T5T4_SELML</name>
<dbReference type="Proteomes" id="UP000001514">
    <property type="component" value="Unassembled WGS sequence"/>
</dbReference>
<dbReference type="HOGENOM" id="CLU_356945_0_0_1"/>
<dbReference type="InterPro" id="IPR029019">
    <property type="entry name" value="HEX_eukaryotic_N"/>
</dbReference>
<evidence type="ECO:0000256" key="4">
    <source>
        <dbReference type="ARBA" id="ARBA00022801"/>
    </source>
</evidence>
<dbReference type="PANTHER" id="PTHR22600:SF21">
    <property type="entry name" value="BETA-HEXOSAMINIDASE A"/>
    <property type="match status" value="1"/>
</dbReference>
<reference evidence="12 13" key="1">
    <citation type="journal article" date="2011" name="Science">
        <title>The Selaginella genome identifies genetic changes associated with the evolution of vascular plants.</title>
        <authorList>
            <person name="Banks J.A."/>
            <person name="Nishiyama T."/>
            <person name="Hasebe M."/>
            <person name="Bowman J.L."/>
            <person name="Gribskov M."/>
            <person name="dePamphilis C."/>
            <person name="Albert V.A."/>
            <person name="Aono N."/>
            <person name="Aoyama T."/>
            <person name="Ambrose B.A."/>
            <person name="Ashton N.W."/>
            <person name="Axtell M.J."/>
            <person name="Barker E."/>
            <person name="Barker M.S."/>
            <person name="Bennetzen J.L."/>
            <person name="Bonawitz N.D."/>
            <person name="Chapple C."/>
            <person name="Cheng C."/>
            <person name="Correa L.G."/>
            <person name="Dacre M."/>
            <person name="DeBarry J."/>
            <person name="Dreyer I."/>
            <person name="Elias M."/>
            <person name="Engstrom E.M."/>
            <person name="Estelle M."/>
            <person name="Feng L."/>
            <person name="Finet C."/>
            <person name="Floyd S.K."/>
            <person name="Frommer W.B."/>
            <person name="Fujita T."/>
            <person name="Gramzow L."/>
            <person name="Gutensohn M."/>
            <person name="Harholt J."/>
            <person name="Hattori M."/>
            <person name="Heyl A."/>
            <person name="Hirai T."/>
            <person name="Hiwatashi Y."/>
            <person name="Ishikawa M."/>
            <person name="Iwata M."/>
            <person name="Karol K.G."/>
            <person name="Koehler B."/>
            <person name="Kolukisaoglu U."/>
            <person name="Kubo M."/>
            <person name="Kurata T."/>
            <person name="Lalonde S."/>
            <person name="Li K."/>
            <person name="Li Y."/>
            <person name="Litt A."/>
            <person name="Lyons E."/>
            <person name="Manning G."/>
            <person name="Maruyama T."/>
            <person name="Michael T.P."/>
            <person name="Mikami K."/>
            <person name="Miyazaki S."/>
            <person name="Morinaga S."/>
            <person name="Murata T."/>
            <person name="Mueller-Roeber B."/>
            <person name="Nelson D.R."/>
            <person name="Obara M."/>
            <person name="Oguri Y."/>
            <person name="Olmstead R.G."/>
            <person name="Onodera N."/>
            <person name="Petersen B.L."/>
            <person name="Pils B."/>
            <person name="Prigge M."/>
            <person name="Rensing S.A."/>
            <person name="Riano-Pachon D.M."/>
            <person name="Roberts A.W."/>
            <person name="Sato Y."/>
            <person name="Scheller H.V."/>
            <person name="Schulz B."/>
            <person name="Schulz C."/>
            <person name="Shakirov E.V."/>
            <person name="Shibagaki N."/>
            <person name="Shinohara N."/>
            <person name="Shippen D.E."/>
            <person name="Soerensen I."/>
            <person name="Sotooka R."/>
            <person name="Sugimoto N."/>
            <person name="Sugita M."/>
            <person name="Sumikawa N."/>
            <person name="Tanurdzic M."/>
            <person name="Theissen G."/>
            <person name="Ulvskov P."/>
            <person name="Wakazuki S."/>
            <person name="Weng J.K."/>
            <person name="Willats W.W."/>
            <person name="Wipf D."/>
            <person name="Wolf P.G."/>
            <person name="Yang L."/>
            <person name="Zimmer A.D."/>
            <person name="Zhu Q."/>
            <person name="Mitros T."/>
            <person name="Hellsten U."/>
            <person name="Loque D."/>
            <person name="Otillar R."/>
            <person name="Salamov A."/>
            <person name="Schmutz J."/>
            <person name="Shapiro H."/>
            <person name="Lindquist E."/>
            <person name="Lucas S."/>
            <person name="Rokhsar D."/>
            <person name="Grigoriev I.V."/>
        </authorList>
    </citation>
    <scope>NUCLEOTIDE SEQUENCE [LARGE SCALE GENOMIC DNA]</scope>
</reference>
<dbReference type="EMBL" id="GL377678">
    <property type="protein sequence ID" value="EFJ07960.1"/>
    <property type="molecule type" value="Genomic_DNA"/>
</dbReference>
<evidence type="ECO:0000313" key="13">
    <source>
        <dbReference type="Proteomes" id="UP000001514"/>
    </source>
</evidence>
<feature type="transmembrane region" description="Helical" evidence="9">
    <location>
        <begin position="7"/>
        <end position="27"/>
    </location>
</feature>
<feature type="domain" description="Glycoside hydrolase family 20 catalytic" evidence="10">
    <location>
        <begin position="307"/>
        <end position="425"/>
    </location>
</feature>
<feature type="compositionally biased region" description="Basic and acidic residues" evidence="8">
    <location>
        <begin position="648"/>
        <end position="657"/>
    </location>
</feature>
<dbReference type="AlphaFoldDB" id="D8T5T4"/>
<sequence>MFGSNGLRKIFVIGVIALVIIIANILWSKSSVYSFWHVGPSRSLVHWDDHNSTGVFIWPAPKNVSKGSISMRLSTKFAITPPRTLKVLQAGIDRYTVLILKQRKLRIPAKKNPPDFVLDELRIELKSFNQSVLFLYFGSGVDESYRLQVPDPSNSRVVLLQTFSQICTYNAVERAVLLQGCPWNIFDEPRFSYRGLLIDTARHYLPLKTIENVIDSMAYAKLNVLHWHVVDEESFPLEIPSFPELWKGSYSISQRYNLDDAKAIVKYARLRGIHVMPEIDIPGHARSWELDILSYGPLKTAKHLWTSVFPFELLHIGGDEVNTRCWEFTEPVKDWLRKHNLTPSQGYGFFVLQVQRLALKHGYVPVNWQEPFEKFGPSLSRKTIVHNWWGTQIPPNTVSSGLKSIVSEQFSWYLHHIDIPWEEFYSKEPYDNIASHKEQQLIIGGERGFGAHLMSQQLRQDRLLRNKPTLKAIDCEEDEDMGGWRISMLVPKFSIWIDGKVQLMHSDFEEIDKMAMNLTRSLEENHDSLVPYSRSACSDLGAGCGNAAFRKNVSCWIEQDVCCSSAIRIRASQLRRFTVFQSQRMFEVVRWKENIHPIYRAHSLEYIRLCNELYSHPENSKAQFVHIHTMEDQTNASKVPACSISEPDLSRRTDENASKPPPNGFLRRAGSSVFQRATSFVSRGKQANLEEGNMRFDGACIESTAAMNTNLGPQEHRELPEARKNSPALYVQCSEYYSRDGISHLAATASNHEIVRPQAASPKSGSMIGKMNLKANCFKRLVLNQP</sequence>
<evidence type="ECO:0000256" key="6">
    <source>
        <dbReference type="ARBA" id="ARBA00023295"/>
    </source>
</evidence>
<feature type="domain" description="Glycoside hydrolase family 20 catalytic" evidence="10">
    <location>
        <begin position="191"/>
        <end position="290"/>
    </location>
</feature>
<dbReference type="STRING" id="88036.D8T5T4"/>
<dbReference type="Pfam" id="PF00728">
    <property type="entry name" value="Glyco_hydro_20"/>
    <property type="match status" value="2"/>
</dbReference>
<proteinExistence type="inferred from homology"/>
<dbReference type="InterPro" id="IPR025705">
    <property type="entry name" value="Beta_hexosaminidase_sua/sub"/>
</dbReference>
<dbReference type="InParanoid" id="D8T5T4"/>
<dbReference type="Pfam" id="PF14845">
    <property type="entry name" value="Glycohydro_20b2"/>
    <property type="match status" value="1"/>
</dbReference>
<keyword evidence="5" id="KW-0325">Glycoprotein</keyword>
<comment type="catalytic activity">
    <reaction evidence="1">
        <text>Hydrolysis of terminal non-reducing N-acetyl-D-hexosamine residues in N-acetyl-beta-D-hexosaminides.</text>
        <dbReference type="EC" id="3.2.1.52"/>
    </reaction>
</comment>
<dbReference type="GO" id="GO:0016020">
    <property type="term" value="C:membrane"/>
    <property type="evidence" value="ECO:0000318"/>
    <property type="project" value="GO_Central"/>
</dbReference>
<evidence type="ECO:0000256" key="1">
    <source>
        <dbReference type="ARBA" id="ARBA00001231"/>
    </source>
</evidence>
<dbReference type="GO" id="GO:0030203">
    <property type="term" value="P:glycosaminoglycan metabolic process"/>
    <property type="evidence" value="ECO:0000318"/>
    <property type="project" value="GO_Central"/>
</dbReference>
<dbReference type="Gene3D" id="3.20.20.80">
    <property type="entry name" value="Glycosidases"/>
    <property type="match status" value="2"/>
</dbReference>
<keyword evidence="9" id="KW-1133">Transmembrane helix</keyword>
<dbReference type="SUPFAM" id="SSF55545">
    <property type="entry name" value="beta-N-acetylhexosaminidase-like domain"/>
    <property type="match status" value="1"/>
</dbReference>
<dbReference type="PRINTS" id="PR00738">
    <property type="entry name" value="GLHYDRLASE20"/>
</dbReference>
<comment type="similarity">
    <text evidence="2">Belongs to the glycosyl hydrolase 20 family.</text>
</comment>
<evidence type="ECO:0000313" key="12">
    <source>
        <dbReference type="EMBL" id="EFJ07960.1"/>
    </source>
</evidence>
<keyword evidence="9" id="KW-0812">Transmembrane</keyword>
<keyword evidence="6" id="KW-0326">Glycosidase</keyword>
<dbReference type="GO" id="GO:0004563">
    <property type="term" value="F:beta-N-acetylhexosaminidase activity"/>
    <property type="evidence" value="ECO:0000318"/>
    <property type="project" value="GO_Central"/>
</dbReference>
<gene>
    <name evidence="12" type="ORF">SELMODRAFT_429325</name>
</gene>
<dbReference type="InterPro" id="IPR029018">
    <property type="entry name" value="Hex-like_dom2"/>
</dbReference>
<evidence type="ECO:0000259" key="10">
    <source>
        <dbReference type="Pfam" id="PF00728"/>
    </source>
</evidence>
<evidence type="ECO:0000256" key="5">
    <source>
        <dbReference type="ARBA" id="ARBA00023180"/>
    </source>
</evidence>
<accession>D8T5T4</accession>
<feature type="active site" description="Proton donor" evidence="7">
    <location>
        <position position="320"/>
    </location>
</feature>
<keyword evidence="13" id="KW-1185">Reference proteome</keyword>
<evidence type="ECO:0000256" key="2">
    <source>
        <dbReference type="ARBA" id="ARBA00006285"/>
    </source>
</evidence>
<dbReference type="Gene3D" id="3.30.379.10">
    <property type="entry name" value="Chitobiase/beta-hexosaminidase domain 2-like"/>
    <property type="match status" value="1"/>
</dbReference>
<dbReference type="Gramene" id="EFJ07960">
    <property type="protein sequence ID" value="EFJ07960"/>
    <property type="gene ID" value="SELMODRAFT_429325"/>
</dbReference>
<dbReference type="eggNOG" id="KOG2499">
    <property type="taxonomic scope" value="Eukaryota"/>
</dbReference>
<feature type="region of interest" description="Disordered" evidence="8">
    <location>
        <begin position="646"/>
        <end position="668"/>
    </location>
</feature>
<keyword evidence="9" id="KW-0472">Membrane</keyword>
<evidence type="ECO:0000256" key="8">
    <source>
        <dbReference type="SAM" id="MobiDB-lite"/>
    </source>
</evidence>
<dbReference type="EC" id="3.2.1.52" evidence="3"/>
<evidence type="ECO:0000259" key="11">
    <source>
        <dbReference type="Pfam" id="PF14845"/>
    </source>
</evidence>